<reference evidence="1" key="1">
    <citation type="journal article" date="2011" name="Plant Physiol.">
        <title>Comprehensive sequence analysis of 24,783 barley full-length cDNAs derived from 12 clone libraries.</title>
        <authorList>
            <person name="Matsumoto T."/>
            <person name="Tanaka T."/>
            <person name="Sakai H."/>
            <person name="Amano N."/>
            <person name="Kanamori H."/>
            <person name="Kurita K."/>
            <person name="Kikuta A."/>
            <person name="Kamiya K."/>
            <person name="Yamamoto M."/>
            <person name="Ikawa H."/>
            <person name="Fujii N."/>
            <person name="Hori K."/>
            <person name="Itoh T."/>
            <person name="Sato K."/>
        </authorList>
    </citation>
    <scope>NUCLEOTIDE SEQUENCE</scope>
    <source>
        <tissue evidence="1">Shoot and root</tissue>
    </source>
</reference>
<organism evidence="1">
    <name type="scientific">Hordeum vulgare subsp. vulgare</name>
    <name type="common">Domesticated barley</name>
    <dbReference type="NCBI Taxonomy" id="112509"/>
    <lineage>
        <taxon>Eukaryota</taxon>
        <taxon>Viridiplantae</taxon>
        <taxon>Streptophyta</taxon>
        <taxon>Embryophyta</taxon>
        <taxon>Tracheophyta</taxon>
        <taxon>Spermatophyta</taxon>
        <taxon>Magnoliopsida</taxon>
        <taxon>Liliopsida</taxon>
        <taxon>Poales</taxon>
        <taxon>Poaceae</taxon>
        <taxon>BOP clade</taxon>
        <taxon>Pooideae</taxon>
        <taxon>Triticodae</taxon>
        <taxon>Triticeae</taxon>
        <taxon>Hordeinae</taxon>
        <taxon>Hordeum</taxon>
    </lineage>
</organism>
<dbReference type="AlphaFoldDB" id="F2E477"/>
<name>F2E477_HORVV</name>
<evidence type="ECO:0000313" key="1">
    <source>
        <dbReference type="EMBL" id="BAK02149.1"/>
    </source>
</evidence>
<protein>
    <submittedName>
        <fullName evidence="1">Predicted protein</fullName>
    </submittedName>
</protein>
<accession>F2E477</accession>
<dbReference type="ExpressionAtlas" id="F2E477">
    <property type="expression patterns" value="baseline"/>
</dbReference>
<dbReference type="EMBL" id="AK370951">
    <property type="protein sequence ID" value="BAK02149.1"/>
    <property type="molecule type" value="mRNA"/>
</dbReference>
<sequence>MVPSILGLIQRPRFVQARDPERVRLLLLLELSSPLRTWATPSHGPESKTSSPMRSFRQHHRLFDGRHAVHPFPWRPSGHHEPATPYMVQFLCVDVELISPVQFAVRIWGSFLRASARSALCGCVLHLAFWSGSLVSQCISDGCAMRLVFLY</sequence>
<proteinExistence type="evidence at transcript level"/>